<dbReference type="GO" id="GO:0004185">
    <property type="term" value="F:serine-type carboxypeptidase activity"/>
    <property type="evidence" value="ECO:0007669"/>
    <property type="project" value="UniProtKB-UniRule"/>
</dbReference>
<keyword evidence="4" id="KW-0378">Hydrolase</keyword>
<dbReference type="InterPro" id="IPR018202">
    <property type="entry name" value="Ser_caboxypep_ser_AS"/>
</dbReference>
<keyword evidence="4" id="KW-0732">Signal</keyword>
<feature type="chain" id="PRO_5022260967" description="Carboxypeptidase" evidence="4">
    <location>
        <begin position="23"/>
        <end position="444"/>
    </location>
</feature>
<evidence type="ECO:0000256" key="3">
    <source>
        <dbReference type="ARBA" id="ARBA00022525"/>
    </source>
</evidence>
<organism evidence="5 6">
    <name type="scientific">Arabis nemorensis</name>
    <dbReference type="NCBI Taxonomy" id="586526"/>
    <lineage>
        <taxon>Eukaryota</taxon>
        <taxon>Viridiplantae</taxon>
        <taxon>Streptophyta</taxon>
        <taxon>Embryophyta</taxon>
        <taxon>Tracheophyta</taxon>
        <taxon>Spermatophyta</taxon>
        <taxon>Magnoliopsida</taxon>
        <taxon>eudicotyledons</taxon>
        <taxon>Gunneridae</taxon>
        <taxon>Pentapetalae</taxon>
        <taxon>rosids</taxon>
        <taxon>malvids</taxon>
        <taxon>Brassicales</taxon>
        <taxon>Brassicaceae</taxon>
        <taxon>Arabideae</taxon>
        <taxon>Arabis</taxon>
    </lineage>
</organism>
<dbReference type="EC" id="3.4.16.-" evidence="4"/>
<keyword evidence="4" id="KW-0645">Protease</keyword>
<keyword evidence="6" id="KW-1185">Reference proteome</keyword>
<dbReference type="GO" id="GO:0005576">
    <property type="term" value="C:extracellular region"/>
    <property type="evidence" value="ECO:0007669"/>
    <property type="project" value="UniProtKB-SubCell"/>
</dbReference>
<comment type="similarity">
    <text evidence="2 4">Belongs to the peptidase S10 family.</text>
</comment>
<keyword evidence="4" id="KW-0121">Carboxypeptidase</keyword>
<accession>A0A565AR77</accession>
<sequence length="444" mass="49479">MEHVPTLFFLLSTLFLAVSVVSPPPPLFPDEALPTKSGYLPVKPAPGSSMFYTFYEAQNLTTSLADTPLLVWLQGGPGCSSMIGNFYELGPWRVVSRPNQLEPNPGAWNRLFGLLFIDNPIGVGFSIAASKQDIPRNQRQVAEHLYAALVEFIEQNPGFENRPVYITGESYAGKYVPSIGYYILKEKPNGKVNLKGLAIGNGLTDPVTQVQTHAVNVYYSGLVNAKQRQEIEKAQEISVTLVKSLKWREAADARTEVLTLLGNMTGFATLYNTARAIPYRTDLVVDLLNQRETKLVLGVNETMRFEDCSDLVEDVLRGDVMKSVKFMVEYAVERTKVLLYQGMLDLRDGVVSTEEWIKTMDWSGLEMFLTAERRVWKEGDGGIAGYVQRWGNLSHVAVFGAGHFVPTDKDVNSRDMIEGWVLETGLFGGEDIRQTIPSRFVESS</sequence>
<evidence type="ECO:0000256" key="1">
    <source>
        <dbReference type="ARBA" id="ARBA00004613"/>
    </source>
</evidence>
<dbReference type="InterPro" id="IPR001563">
    <property type="entry name" value="Peptidase_S10"/>
</dbReference>
<dbReference type="FunFam" id="3.40.50.1820:FF:000163">
    <property type="entry name" value="Carboxypeptidase"/>
    <property type="match status" value="1"/>
</dbReference>
<dbReference type="GO" id="GO:0006508">
    <property type="term" value="P:proteolysis"/>
    <property type="evidence" value="ECO:0007669"/>
    <property type="project" value="UniProtKB-KW"/>
</dbReference>
<comment type="caution">
    <text evidence="5">The sequence shown here is derived from an EMBL/GenBank/DDBJ whole genome shotgun (WGS) entry which is preliminary data.</text>
</comment>
<comment type="subcellular location">
    <subcellularLocation>
        <location evidence="1">Secreted</location>
    </subcellularLocation>
</comment>
<dbReference type="PRINTS" id="PR00724">
    <property type="entry name" value="CRBOXYPTASEC"/>
</dbReference>
<dbReference type="AlphaFoldDB" id="A0A565AR77"/>
<dbReference type="Proteomes" id="UP000489600">
    <property type="component" value="Unassembled WGS sequence"/>
</dbReference>
<dbReference type="InterPro" id="IPR029058">
    <property type="entry name" value="AB_hydrolase_fold"/>
</dbReference>
<dbReference type="SUPFAM" id="SSF53474">
    <property type="entry name" value="alpha/beta-Hydrolases"/>
    <property type="match status" value="1"/>
</dbReference>
<dbReference type="OrthoDB" id="443318at2759"/>
<evidence type="ECO:0000256" key="2">
    <source>
        <dbReference type="ARBA" id="ARBA00009431"/>
    </source>
</evidence>
<dbReference type="EMBL" id="CABITT030000001">
    <property type="protein sequence ID" value="VVA91393.1"/>
    <property type="molecule type" value="Genomic_DNA"/>
</dbReference>
<evidence type="ECO:0000313" key="5">
    <source>
        <dbReference type="EMBL" id="VVA91393.1"/>
    </source>
</evidence>
<dbReference type="PANTHER" id="PTHR11802">
    <property type="entry name" value="SERINE PROTEASE FAMILY S10 SERINE CARBOXYPEPTIDASE"/>
    <property type="match status" value="1"/>
</dbReference>
<dbReference type="PANTHER" id="PTHR11802:SF454">
    <property type="entry name" value="SERINE CARBOXYPEPTIDASE-LIKE 50"/>
    <property type="match status" value="1"/>
</dbReference>
<reference evidence="5" key="1">
    <citation type="submission" date="2019-07" db="EMBL/GenBank/DDBJ databases">
        <authorList>
            <person name="Dittberner H."/>
        </authorList>
    </citation>
    <scope>NUCLEOTIDE SEQUENCE [LARGE SCALE GENOMIC DNA]</scope>
</reference>
<gene>
    <name evidence="5" type="ORF">ANE_LOCUS1838</name>
</gene>
<keyword evidence="3" id="KW-0964">Secreted</keyword>
<dbReference type="PROSITE" id="PS00131">
    <property type="entry name" value="CARBOXYPEPT_SER_SER"/>
    <property type="match status" value="1"/>
</dbReference>
<evidence type="ECO:0000256" key="4">
    <source>
        <dbReference type="RuleBase" id="RU361156"/>
    </source>
</evidence>
<proteinExistence type="inferred from homology"/>
<name>A0A565AR77_9BRAS</name>
<evidence type="ECO:0000313" key="6">
    <source>
        <dbReference type="Proteomes" id="UP000489600"/>
    </source>
</evidence>
<dbReference type="Gene3D" id="3.40.50.1820">
    <property type="entry name" value="alpha/beta hydrolase"/>
    <property type="match status" value="1"/>
</dbReference>
<feature type="signal peptide" evidence="4">
    <location>
        <begin position="1"/>
        <end position="22"/>
    </location>
</feature>
<protein>
    <recommendedName>
        <fullName evidence="4">Carboxypeptidase</fullName>
        <ecNumber evidence="4">3.4.16.-</ecNumber>
    </recommendedName>
</protein>
<dbReference type="Pfam" id="PF00450">
    <property type="entry name" value="Peptidase_S10"/>
    <property type="match status" value="1"/>
</dbReference>